<keyword evidence="1" id="KW-0762">Sugar transport</keyword>
<keyword evidence="1" id="KW-0813">Transport</keyword>
<dbReference type="GO" id="GO:0005524">
    <property type="term" value="F:ATP binding"/>
    <property type="evidence" value="ECO:0007669"/>
    <property type="project" value="UniProtKB-KW"/>
</dbReference>
<dbReference type="RefSeq" id="WP_072773237.1">
    <property type="nucleotide sequence ID" value="NZ_FRDN01000009.1"/>
</dbReference>
<keyword evidence="1" id="KW-0067">ATP-binding</keyword>
<dbReference type="STRING" id="1121395.SAMN02745215_02865"/>
<evidence type="ECO:0000313" key="1">
    <source>
        <dbReference type="EMBL" id="SHN77278.1"/>
    </source>
</evidence>
<proteinExistence type="predicted"/>
<gene>
    <name evidence="1" type="ORF">SAMN02745215_02865</name>
</gene>
<protein>
    <submittedName>
        <fullName evidence="1">ATP-binding sugar transporter</fullName>
    </submittedName>
</protein>
<keyword evidence="2" id="KW-1185">Reference proteome</keyword>
<name>A0A1M7U2U1_9FIRM</name>
<keyword evidence="1" id="KW-0547">Nucleotide-binding</keyword>
<accession>A0A1M7U2U1</accession>
<reference evidence="2" key="1">
    <citation type="submission" date="2016-12" db="EMBL/GenBank/DDBJ databases">
        <authorList>
            <person name="Varghese N."/>
            <person name="Submissions S."/>
        </authorList>
    </citation>
    <scope>NUCLEOTIDE SEQUENCE [LARGE SCALE GENOMIC DNA]</scope>
    <source>
        <strain evidence="2">DSM 11544</strain>
    </source>
</reference>
<evidence type="ECO:0000313" key="2">
    <source>
        <dbReference type="Proteomes" id="UP000184010"/>
    </source>
</evidence>
<organism evidence="1 2">
    <name type="scientific">Desulfitobacterium chlororespirans DSM 11544</name>
    <dbReference type="NCBI Taxonomy" id="1121395"/>
    <lineage>
        <taxon>Bacteria</taxon>
        <taxon>Bacillati</taxon>
        <taxon>Bacillota</taxon>
        <taxon>Clostridia</taxon>
        <taxon>Eubacteriales</taxon>
        <taxon>Desulfitobacteriaceae</taxon>
        <taxon>Desulfitobacterium</taxon>
    </lineage>
</organism>
<dbReference type="EMBL" id="FRDN01000009">
    <property type="protein sequence ID" value="SHN77278.1"/>
    <property type="molecule type" value="Genomic_DNA"/>
</dbReference>
<dbReference type="AlphaFoldDB" id="A0A1M7U2U1"/>
<dbReference type="Proteomes" id="UP000184010">
    <property type="component" value="Unassembled WGS sequence"/>
</dbReference>
<sequence length="109" mass="12108">MSSFKDFVRSDLNTFFNADELAELHTLDGVEMMAIVDSDGFEEFSGRSVEIENAMQGIFTSSVTLFVKSSDYEKPNVGYRLKLDGEYYYVTGASEAAGLVKINLIAHES</sequence>